<dbReference type="InterPro" id="IPR009050">
    <property type="entry name" value="Globin-like_sf"/>
</dbReference>
<dbReference type="EMBL" id="BAABIA010000012">
    <property type="protein sequence ID" value="GAA5149001.1"/>
    <property type="molecule type" value="Genomic_DNA"/>
</dbReference>
<dbReference type="RefSeq" id="WP_345738775.1">
    <property type="nucleotide sequence ID" value="NZ_BAABIA010000012.1"/>
</dbReference>
<reference evidence="3" key="1">
    <citation type="journal article" date="2019" name="Int. J. Syst. Evol. Microbiol.">
        <title>The Global Catalogue of Microorganisms (GCM) 10K type strain sequencing project: providing services to taxonomists for standard genome sequencing and annotation.</title>
        <authorList>
            <consortium name="The Broad Institute Genomics Platform"/>
            <consortium name="The Broad Institute Genome Sequencing Center for Infectious Disease"/>
            <person name="Wu L."/>
            <person name="Ma J."/>
        </authorList>
    </citation>
    <scope>NUCLEOTIDE SEQUENCE [LARGE SCALE GENOMIC DNA]</scope>
    <source>
        <strain evidence="3">JCM 18053</strain>
    </source>
</reference>
<evidence type="ECO:0000256" key="1">
    <source>
        <dbReference type="SAM" id="MobiDB-lite"/>
    </source>
</evidence>
<dbReference type="InterPro" id="IPR012292">
    <property type="entry name" value="Globin/Proto"/>
</dbReference>
<evidence type="ECO:0008006" key="4">
    <source>
        <dbReference type="Google" id="ProtNLM"/>
    </source>
</evidence>
<name>A0ABP9PMR2_9BACT</name>
<keyword evidence="3" id="KW-1185">Reference proteome</keyword>
<evidence type="ECO:0000313" key="2">
    <source>
        <dbReference type="EMBL" id="GAA5149001.1"/>
    </source>
</evidence>
<dbReference type="CDD" id="cd08916">
    <property type="entry name" value="TrHb3_P"/>
    <property type="match status" value="1"/>
</dbReference>
<dbReference type="SUPFAM" id="SSF46458">
    <property type="entry name" value="Globin-like"/>
    <property type="match status" value="1"/>
</dbReference>
<protein>
    <recommendedName>
        <fullName evidence="4">Hemoglobin</fullName>
    </recommendedName>
</protein>
<gene>
    <name evidence="2" type="ORF">GCM10023213_46090</name>
</gene>
<comment type="caution">
    <text evidence="2">The sequence shown here is derived from an EMBL/GenBank/DDBJ whole genome shotgun (WGS) entry which is preliminary data.</text>
</comment>
<proteinExistence type="predicted"/>
<dbReference type="Proteomes" id="UP001499852">
    <property type="component" value="Unassembled WGS sequence"/>
</dbReference>
<organism evidence="2 3">
    <name type="scientific">Prosthecobacter algae</name>
    <dbReference type="NCBI Taxonomy" id="1144682"/>
    <lineage>
        <taxon>Bacteria</taxon>
        <taxon>Pseudomonadati</taxon>
        <taxon>Verrucomicrobiota</taxon>
        <taxon>Verrucomicrobiia</taxon>
        <taxon>Verrucomicrobiales</taxon>
        <taxon>Verrucomicrobiaceae</taxon>
        <taxon>Prosthecobacter</taxon>
    </lineage>
</organism>
<sequence>MTAEDPVKKPDLQGRPEIVKLVNTFYDRVRADAVLGHIFDQVAQTNWETHLPKMYAFWETVMFRSGGFTGNPLAAHAKLVALTDMGRDKFDHWLKLFCGTVDDLFVGEHADHIKNCAADMANVIFSRINQVPDPRFDPANLTPEQRERYARYKSQPQPATP</sequence>
<evidence type="ECO:0000313" key="3">
    <source>
        <dbReference type="Proteomes" id="UP001499852"/>
    </source>
</evidence>
<accession>A0ABP9PMR2</accession>
<feature type="region of interest" description="Disordered" evidence="1">
    <location>
        <begin position="135"/>
        <end position="161"/>
    </location>
</feature>
<dbReference type="Gene3D" id="1.10.490.10">
    <property type="entry name" value="Globins"/>
    <property type="match status" value="1"/>
</dbReference>